<dbReference type="Proteomes" id="UP000295565">
    <property type="component" value="Unassembled WGS sequence"/>
</dbReference>
<gene>
    <name evidence="3" type="ORF">EV690_3141</name>
</gene>
<evidence type="ECO:0000313" key="4">
    <source>
        <dbReference type="Proteomes" id="UP000295565"/>
    </source>
</evidence>
<dbReference type="SUPFAM" id="SSF143456">
    <property type="entry name" value="VC0467-like"/>
    <property type="match status" value="1"/>
</dbReference>
<accession>A0A4R1J8U0</accession>
<organism evidence="3 4">
    <name type="scientific">Celerinatantimonas diazotrophica</name>
    <dbReference type="NCBI Taxonomy" id="412034"/>
    <lineage>
        <taxon>Bacteria</taxon>
        <taxon>Pseudomonadati</taxon>
        <taxon>Pseudomonadota</taxon>
        <taxon>Gammaproteobacteria</taxon>
        <taxon>Celerinatantimonadaceae</taxon>
        <taxon>Celerinatantimonas</taxon>
    </lineage>
</organism>
<comment type="caution">
    <text evidence="3">The sequence shown here is derived from an EMBL/GenBank/DDBJ whole genome shotgun (WGS) entry which is preliminary data.</text>
</comment>
<dbReference type="PANTHER" id="PTHR30327">
    <property type="entry name" value="UNCHARACTERIZED PROTEIN YQGE"/>
    <property type="match status" value="1"/>
</dbReference>
<dbReference type="GO" id="GO:0005829">
    <property type="term" value="C:cytosol"/>
    <property type="evidence" value="ECO:0007669"/>
    <property type="project" value="TreeGrafter"/>
</dbReference>
<dbReference type="RefSeq" id="WP_131913883.1">
    <property type="nucleotide sequence ID" value="NZ_OU594967.1"/>
</dbReference>
<name>A0A4R1J8U0_9GAMM</name>
<dbReference type="EMBL" id="SMGD01000016">
    <property type="protein sequence ID" value="TCK46988.1"/>
    <property type="molecule type" value="Genomic_DNA"/>
</dbReference>
<evidence type="ECO:0000256" key="2">
    <source>
        <dbReference type="HAMAP-Rule" id="MF_00758"/>
    </source>
</evidence>
<dbReference type="HAMAP" id="MF_00758">
    <property type="entry name" value="UPF0301"/>
    <property type="match status" value="1"/>
</dbReference>
<dbReference type="Pfam" id="PF02622">
    <property type="entry name" value="DUF179"/>
    <property type="match status" value="1"/>
</dbReference>
<protein>
    <recommendedName>
        <fullName evidence="2">UPF0301 protein EV690_3141</fullName>
    </recommendedName>
</protein>
<dbReference type="AlphaFoldDB" id="A0A4R1J8U0"/>
<evidence type="ECO:0000313" key="3">
    <source>
        <dbReference type="EMBL" id="TCK46988.1"/>
    </source>
</evidence>
<dbReference type="NCBIfam" id="NF001266">
    <property type="entry name" value="PRK00228.1-1"/>
    <property type="match status" value="1"/>
</dbReference>
<proteinExistence type="inferred from homology"/>
<dbReference type="InterPro" id="IPR003774">
    <property type="entry name" value="AlgH-like"/>
</dbReference>
<comment type="similarity">
    <text evidence="1 2">Belongs to the UPF0301 (AlgH) family.</text>
</comment>
<evidence type="ECO:0000256" key="1">
    <source>
        <dbReference type="ARBA" id="ARBA00009600"/>
    </source>
</evidence>
<dbReference type="PANTHER" id="PTHR30327:SF1">
    <property type="entry name" value="UPF0301 PROTEIN YQGE"/>
    <property type="match status" value="1"/>
</dbReference>
<dbReference type="OrthoDB" id="9807486at2"/>
<reference evidence="3 4" key="1">
    <citation type="submission" date="2019-03" db="EMBL/GenBank/DDBJ databases">
        <title>Genomic Encyclopedia of Type Strains, Phase IV (KMG-IV): sequencing the most valuable type-strain genomes for metagenomic binning, comparative biology and taxonomic classification.</title>
        <authorList>
            <person name="Goeker M."/>
        </authorList>
    </citation>
    <scope>NUCLEOTIDE SEQUENCE [LARGE SCALE GENOMIC DNA]</scope>
    <source>
        <strain evidence="3 4">DSM 18577</strain>
    </source>
</reference>
<keyword evidence="4" id="KW-1185">Reference proteome</keyword>
<sequence>MENLKNQFLIAMPSFTDPYFKQTVVYVCEHNEDGAMGLVVNVPVDLTIDSLLTQIDMMDSHRDLQELAGHQVYQGGPVAQERGFVLHTPQDGFNSSLALSNQVMITTSKDILNTLGTDSQPEHYLVTLGYAGWSAGQLEQEIADNAWLNIPADPDIIFNTPTHQRWEAAARQLGFEPWQLTSDIGHA</sequence>
<dbReference type="Gene3D" id="3.40.1740.10">
    <property type="entry name" value="VC0467-like"/>
    <property type="match status" value="1"/>
</dbReference>